<dbReference type="AlphaFoldDB" id="A0A0R1LTA5"/>
<dbReference type="SUPFAM" id="SSF49899">
    <property type="entry name" value="Concanavalin A-like lectins/glucanases"/>
    <property type="match status" value="1"/>
</dbReference>
<comment type="caution">
    <text evidence="1">The sequence shown here is derived from an EMBL/GenBank/DDBJ whole genome shotgun (WGS) entry which is preliminary data.</text>
</comment>
<keyword evidence="2" id="KW-1185">Reference proteome</keyword>
<dbReference type="Gene3D" id="2.60.120.200">
    <property type="match status" value="1"/>
</dbReference>
<proteinExistence type="predicted"/>
<evidence type="ECO:0000313" key="2">
    <source>
        <dbReference type="Proteomes" id="UP000051955"/>
    </source>
</evidence>
<dbReference type="PATRIC" id="fig|1423715.3.peg.1776"/>
<dbReference type="CDD" id="cd01951">
    <property type="entry name" value="lectin_L-type"/>
    <property type="match status" value="1"/>
</dbReference>
<dbReference type="InterPro" id="IPR056573">
    <property type="entry name" value="Lectin_L-type_dom"/>
</dbReference>
<dbReference type="EMBL" id="AZDV01000001">
    <property type="protein sequence ID" value="KRK96803.1"/>
    <property type="molecule type" value="Genomic_DNA"/>
</dbReference>
<dbReference type="Proteomes" id="UP000051955">
    <property type="component" value="Unassembled WGS sequence"/>
</dbReference>
<organism evidence="1 2">
    <name type="scientific">Levilactobacillus acidifarinae DSM 19394 = JCM 15949</name>
    <dbReference type="NCBI Taxonomy" id="1423715"/>
    <lineage>
        <taxon>Bacteria</taxon>
        <taxon>Bacillati</taxon>
        <taxon>Bacillota</taxon>
        <taxon>Bacilli</taxon>
        <taxon>Lactobacillales</taxon>
        <taxon>Lactobacillaceae</taxon>
        <taxon>Levilactobacillus</taxon>
    </lineage>
</organism>
<dbReference type="InterPro" id="IPR013320">
    <property type="entry name" value="ConA-like_dom_sf"/>
</dbReference>
<gene>
    <name evidence="1" type="ORF">FD25_GL001731</name>
</gene>
<evidence type="ECO:0000313" key="1">
    <source>
        <dbReference type="EMBL" id="KRK96803.1"/>
    </source>
</evidence>
<evidence type="ECO:0008006" key="3">
    <source>
        <dbReference type="Google" id="ProtNLM"/>
    </source>
</evidence>
<sequence>MVGGFCGLKRNIQREVNRFSLVNLWEFNPCYRGINASEKGLRNMKQRWYWGALLGLLCLLGPVTKVHAETAAQFISRAPQGIALKNAFVTGDHPVGSSQKNSALVISAEDSSVKTQAVLVTSAPHQFGTIWSQAGNEFDLTHDVTTSMWMYFGDKKENAADGMALVIHNDPRGRKAMPQFSNNILGETLGVWGVDNQSKRTNPQEIAATAIQNSWALEFDTFLNKANDYKAAGKGTSFDTKLKGPHIAANYPGEAGSYTANKVTSLLPGNKPQYYFNLNHINPIQGNKDFLSNGRWHHLTLDWQSQSQTLTYTFNDKDPQTEEPLAGIQRSVKLDLKKIDPENTGKATWGFTGSNGDEAANNLVIFEGVPGLVNASAQATLTDLTTHKSVGAGGEVRGDSPVQLDYRVKYHDGKQDWQGIQMAIQLPERVRFTTGKIVYPNRQTQELDLTRMENGRLVAELKHTLTAQNTEATVQLTGTTQNDVQPQPVALTRASFSAINGIATTALPRFKITPNFKLDLQPTSPDKVTIKHGQTTTIKGNVSWPNSIQLTNQDLRVQAQINGINQKPQALTGKVTGEVTYVPAAKSLKGGHNDVQLKVYDTYGNTSQPIKVDVYVIGTLSLDLVRSGNFQTTTLTGQSQANVVREGDWKVLVRDTRAEGTPWQLQVAATPFTRTDDHPLDGQLVYVEGTQSTPISTKPVPIHRGAAMDDQPVTNVTSTWDDQRGLSLNVGSQALTGQYQAEILWSLNDAPN</sequence>
<reference evidence="1 2" key="1">
    <citation type="journal article" date="2015" name="Genome Announc.">
        <title>Expanding the biotechnology potential of lactobacilli through comparative genomics of 213 strains and associated genera.</title>
        <authorList>
            <person name="Sun Z."/>
            <person name="Harris H.M."/>
            <person name="McCann A."/>
            <person name="Guo C."/>
            <person name="Argimon S."/>
            <person name="Zhang W."/>
            <person name="Yang X."/>
            <person name="Jeffery I.B."/>
            <person name="Cooney J.C."/>
            <person name="Kagawa T.F."/>
            <person name="Liu W."/>
            <person name="Song Y."/>
            <person name="Salvetti E."/>
            <person name="Wrobel A."/>
            <person name="Rasinkangas P."/>
            <person name="Parkhill J."/>
            <person name="Rea M.C."/>
            <person name="O'Sullivan O."/>
            <person name="Ritari J."/>
            <person name="Douillard F.P."/>
            <person name="Paul Ross R."/>
            <person name="Yang R."/>
            <person name="Briner A.E."/>
            <person name="Felis G.E."/>
            <person name="de Vos W.M."/>
            <person name="Barrangou R."/>
            <person name="Klaenhammer T.R."/>
            <person name="Caufield P.W."/>
            <person name="Cui Y."/>
            <person name="Zhang H."/>
            <person name="O'Toole P.W."/>
        </authorList>
    </citation>
    <scope>NUCLEOTIDE SEQUENCE [LARGE SCALE GENOMIC DNA]</scope>
    <source>
        <strain evidence="1 2">DSM 19394</strain>
    </source>
</reference>
<dbReference type="Pfam" id="PF18483">
    <property type="entry name" value="Lectin_L-type_dom"/>
    <property type="match status" value="1"/>
</dbReference>
<protein>
    <recommendedName>
        <fullName evidence="3">WxL domain-containing protein</fullName>
    </recommendedName>
</protein>
<name>A0A0R1LTA5_9LACO</name>
<dbReference type="STRING" id="1423715.FD25_GL001731"/>
<accession>A0A0R1LTA5</accession>